<reference evidence="2" key="1">
    <citation type="submission" date="2020-12" db="EMBL/GenBank/DDBJ databases">
        <authorList>
            <consortium name="Molecular Ecology Group"/>
        </authorList>
    </citation>
    <scope>NUCLEOTIDE SEQUENCE</scope>
    <source>
        <strain evidence="2">TBG_1078</strain>
    </source>
</reference>
<feature type="region of interest" description="Disordered" evidence="1">
    <location>
        <begin position="1"/>
        <end position="30"/>
    </location>
</feature>
<feature type="compositionally biased region" description="Basic and acidic residues" evidence="1">
    <location>
        <begin position="16"/>
        <end position="30"/>
    </location>
</feature>
<sequence length="130" mass="15011">MMIQHGHLIKPSMNSHLERRKLAQQRKAEPGDTELMIRLELHPAPSKARTPLDFQEDIRDAANHPTTHRSASTTNCLQMSLNLLTMLLMSHVDITFPSSEKFEDRRQYIILASTGHKNKFMEMTQFTLDI</sequence>
<protein>
    <submittedName>
        <fullName evidence="2">(raccoon dog) hypothetical protein</fullName>
    </submittedName>
</protein>
<dbReference type="AlphaFoldDB" id="A0A811YJE2"/>
<name>A0A811YJE2_NYCPR</name>
<comment type="caution">
    <text evidence="2">The sequence shown here is derived from an EMBL/GenBank/DDBJ whole genome shotgun (WGS) entry which is preliminary data.</text>
</comment>
<evidence type="ECO:0000256" key="1">
    <source>
        <dbReference type="SAM" id="MobiDB-lite"/>
    </source>
</evidence>
<keyword evidence="3" id="KW-1185">Reference proteome</keyword>
<gene>
    <name evidence="2" type="ORF">NYPRO_LOCUS9673</name>
</gene>
<dbReference type="EMBL" id="CAJHUB010000678">
    <property type="protein sequence ID" value="CAD7676878.1"/>
    <property type="molecule type" value="Genomic_DNA"/>
</dbReference>
<organism evidence="2 3">
    <name type="scientific">Nyctereutes procyonoides</name>
    <name type="common">Raccoon dog</name>
    <name type="synonym">Canis procyonoides</name>
    <dbReference type="NCBI Taxonomy" id="34880"/>
    <lineage>
        <taxon>Eukaryota</taxon>
        <taxon>Metazoa</taxon>
        <taxon>Chordata</taxon>
        <taxon>Craniata</taxon>
        <taxon>Vertebrata</taxon>
        <taxon>Euteleostomi</taxon>
        <taxon>Mammalia</taxon>
        <taxon>Eutheria</taxon>
        <taxon>Laurasiatheria</taxon>
        <taxon>Carnivora</taxon>
        <taxon>Caniformia</taxon>
        <taxon>Canidae</taxon>
        <taxon>Nyctereutes</taxon>
    </lineage>
</organism>
<proteinExistence type="predicted"/>
<evidence type="ECO:0000313" key="3">
    <source>
        <dbReference type="Proteomes" id="UP000645828"/>
    </source>
</evidence>
<dbReference type="Proteomes" id="UP000645828">
    <property type="component" value="Unassembled WGS sequence"/>
</dbReference>
<evidence type="ECO:0000313" key="2">
    <source>
        <dbReference type="EMBL" id="CAD7676878.1"/>
    </source>
</evidence>
<accession>A0A811YJE2</accession>